<evidence type="ECO:0000256" key="5">
    <source>
        <dbReference type="SAM" id="MobiDB-lite"/>
    </source>
</evidence>
<dbReference type="PROSITE" id="PS00028">
    <property type="entry name" value="ZINC_FINGER_C2H2_1"/>
    <property type="match status" value="1"/>
</dbReference>
<name>A0ABZ2X6L9_9HYPO</name>
<keyword evidence="3" id="KW-0862">Zinc</keyword>
<evidence type="ECO:0000259" key="6">
    <source>
        <dbReference type="PROSITE" id="PS50157"/>
    </source>
</evidence>
<gene>
    <name evidence="7" type="ORF">QYS62_009823</name>
</gene>
<evidence type="ECO:0000313" key="7">
    <source>
        <dbReference type="EMBL" id="WZH48643.1"/>
    </source>
</evidence>
<reference evidence="7 8" key="1">
    <citation type="submission" date="2024-04" db="EMBL/GenBank/DDBJ databases">
        <title>Complete genome sequence of Fusarium acuminatum.</title>
        <authorList>
            <person name="Lan B."/>
        </authorList>
    </citation>
    <scope>NUCLEOTIDE SEQUENCE [LARGE SCALE GENOMIC DNA]</scope>
    <source>
        <strain evidence="7">1A</strain>
    </source>
</reference>
<dbReference type="SMART" id="SM00451">
    <property type="entry name" value="ZnF_U1"/>
    <property type="match status" value="1"/>
</dbReference>
<keyword evidence="2 4" id="KW-0863">Zinc-finger</keyword>
<dbReference type="EMBL" id="CP151265">
    <property type="protein sequence ID" value="WZH48643.1"/>
    <property type="molecule type" value="Genomic_DNA"/>
</dbReference>
<dbReference type="InterPro" id="IPR022755">
    <property type="entry name" value="Znf_C2H2_jaz"/>
</dbReference>
<evidence type="ECO:0000256" key="4">
    <source>
        <dbReference type="PROSITE-ProRule" id="PRU00042"/>
    </source>
</evidence>
<evidence type="ECO:0000313" key="8">
    <source>
        <dbReference type="Proteomes" id="UP001489902"/>
    </source>
</evidence>
<dbReference type="PROSITE" id="PS50157">
    <property type="entry name" value="ZINC_FINGER_C2H2_2"/>
    <property type="match status" value="1"/>
</dbReference>
<dbReference type="PANTHER" id="PTHR47251">
    <property type="entry name" value="FINGER DOMAIN PROTEIN, PUTATIVE (AFU_ORTHOLOGUE AFUA_3G04180)-RELATED"/>
    <property type="match status" value="1"/>
</dbReference>
<keyword evidence="8" id="KW-1185">Reference proteome</keyword>
<sequence>MTLKSWKSGQRTCQVLIGRSWSSSEILTRHLTLPSAQTASAREAQKSFYCQLCSKGYSRMNDYEAHLSSYDHSHKQRLKDMKAMVRDPNAGSRARKAEAKADGLISIKLPGQETATSGGGGFKKGGFKKSGFKSAFTKVGGSGEATTPAEKTKPVVAPESTPINPGLQKNLLPESDTEDEGYEIYNPRFPTD</sequence>
<protein>
    <submittedName>
        <fullName evidence="7">C2h2 type zinc finger containing protein</fullName>
    </submittedName>
</protein>
<dbReference type="Proteomes" id="UP001489902">
    <property type="component" value="Chromosome 6"/>
</dbReference>
<proteinExistence type="predicted"/>
<dbReference type="Pfam" id="PF12171">
    <property type="entry name" value="zf-C2H2_jaz"/>
    <property type="match status" value="1"/>
</dbReference>
<evidence type="ECO:0000256" key="3">
    <source>
        <dbReference type="ARBA" id="ARBA00022833"/>
    </source>
</evidence>
<dbReference type="InterPro" id="IPR003604">
    <property type="entry name" value="Matrin/U1-like-C_Znf_C2H2"/>
</dbReference>
<evidence type="ECO:0000256" key="1">
    <source>
        <dbReference type="ARBA" id="ARBA00022723"/>
    </source>
</evidence>
<dbReference type="SUPFAM" id="SSF57667">
    <property type="entry name" value="beta-beta-alpha zinc fingers"/>
    <property type="match status" value="1"/>
</dbReference>
<feature type="region of interest" description="Disordered" evidence="5">
    <location>
        <begin position="138"/>
        <end position="192"/>
    </location>
</feature>
<evidence type="ECO:0000256" key="2">
    <source>
        <dbReference type="ARBA" id="ARBA00022771"/>
    </source>
</evidence>
<dbReference type="InterPro" id="IPR036236">
    <property type="entry name" value="Znf_C2H2_sf"/>
</dbReference>
<dbReference type="InterPro" id="IPR013087">
    <property type="entry name" value="Znf_C2H2_type"/>
</dbReference>
<organism evidence="7 8">
    <name type="scientific">Fusarium acuminatum</name>
    <dbReference type="NCBI Taxonomy" id="5515"/>
    <lineage>
        <taxon>Eukaryota</taxon>
        <taxon>Fungi</taxon>
        <taxon>Dikarya</taxon>
        <taxon>Ascomycota</taxon>
        <taxon>Pezizomycotina</taxon>
        <taxon>Sordariomycetes</taxon>
        <taxon>Hypocreomycetidae</taxon>
        <taxon>Hypocreales</taxon>
        <taxon>Nectriaceae</taxon>
        <taxon>Fusarium</taxon>
        <taxon>Fusarium tricinctum species complex</taxon>
    </lineage>
</organism>
<keyword evidence="1" id="KW-0479">Metal-binding</keyword>
<accession>A0ABZ2X6L9</accession>
<feature type="domain" description="C2H2-type" evidence="6">
    <location>
        <begin position="48"/>
        <end position="77"/>
    </location>
</feature>
<dbReference type="PANTHER" id="PTHR47251:SF1">
    <property type="entry name" value="FINGER DOMAIN PROTEIN, PUTATIVE (AFU_ORTHOLOGUE AFUA_3G04180)-RELATED"/>
    <property type="match status" value="1"/>
</dbReference>